<sequence length="730" mass="78912">MVNSHDEMTRSTAKPGQHMPSLQRLWLFLSALCMALPAPSHAQLQQFPEISGEVAECHNCLSTTEGTVTINYTWYYNSSNAQTVGTAPTGAEVMGVYLAGAPTGKSVLFNKIALTHGSWTDNVFLSKTDGTVWFPQAQLPSTVWNGQPVTGTWLAKPTVIASDSSSELKMSLVIKWRVPPPPTVDVIFSTPYLYDAGRFWGYASGWRRSDSTTLTATVSMTEDTETSPFATVRANQKYVFNHDEFVVDVPARFKDGATHQLTSVARPDGTTASLARFHSICLTPAGIPCEGSVLNGRGSTLPLQGNWGIKGGMRIKIDDDLNYTTAVYHWLQANGASVWMEARSNVIEMFPAADSYGLVRSPGGALYLLVGRARLPVVSAEAARAAGFEPSTAPIYRDDVLSRIPSIPEDGTILRETGKPAIYVIAGGARFWVPTPASWGTYRDALGLSDASIRQVPAGSLQGISASPADGTVVRELGKPALWVYQGGGRFWVASLEAWGTYKAVTGATDAIIRNIPPGSLSWTLVDVNGQDEGRVREDLPRDGTVVRELGRTGIWVYRGGGRFWVPTPASWDSYKAATGTTDASIRNIPLGSLWSTLVDVNGQDEGRAREDLPRDGTVVRQVGSPEVFIYQGGGNFWIPSPEELAAWGDAAQRIQAIPAGSLQQTLIIVNDAETLVARDDMPRDGTLIRERTGLQVYQVQDRKKYPVSGHDPAQVKLVPDGSIGRVPNG</sequence>
<organism evidence="3 4">
    <name type="scientific">Pyxidicoccus fallax</name>
    <dbReference type="NCBI Taxonomy" id="394095"/>
    <lineage>
        <taxon>Bacteria</taxon>
        <taxon>Pseudomonadati</taxon>
        <taxon>Myxococcota</taxon>
        <taxon>Myxococcia</taxon>
        <taxon>Myxococcales</taxon>
        <taxon>Cystobacterineae</taxon>
        <taxon>Myxococcaceae</taxon>
        <taxon>Pyxidicoccus</taxon>
    </lineage>
</organism>
<keyword evidence="2" id="KW-0732">Signal</keyword>
<evidence type="ECO:0000256" key="2">
    <source>
        <dbReference type="SAM" id="SignalP"/>
    </source>
</evidence>
<dbReference type="AlphaFoldDB" id="A0A848LI13"/>
<accession>A0A848LI13</accession>
<keyword evidence="4" id="KW-1185">Reference proteome</keyword>
<feature type="region of interest" description="Disordered" evidence="1">
    <location>
        <begin position="706"/>
        <end position="730"/>
    </location>
</feature>
<evidence type="ECO:0000256" key="1">
    <source>
        <dbReference type="SAM" id="MobiDB-lite"/>
    </source>
</evidence>
<proteinExistence type="predicted"/>
<feature type="chain" id="PRO_5032797075" evidence="2">
    <location>
        <begin position="43"/>
        <end position="730"/>
    </location>
</feature>
<dbReference type="Proteomes" id="UP000518300">
    <property type="component" value="Unassembled WGS sequence"/>
</dbReference>
<dbReference type="RefSeq" id="WP_169346301.1">
    <property type="nucleotide sequence ID" value="NZ_JABBJJ010000085.1"/>
</dbReference>
<name>A0A848LI13_9BACT</name>
<reference evidence="3 4" key="1">
    <citation type="submission" date="2020-04" db="EMBL/GenBank/DDBJ databases">
        <title>Draft genome of Pyxidicoccus fallax type strain.</title>
        <authorList>
            <person name="Whitworth D.E."/>
        </authorList>
    </citation>
    <scope>NUCLEOTIDE SEQUENCE [LARGE SCALE GENOMIC DNA]</scope>
    <source>
        <strain evidence="3 4">DSM 14698</strain>
    </source>
</reference>
<feature type="signal peptide" evidence="2">
    <location>
        <begin position="1"/>
        <end position="42"/>
    </location>
</feature>
<protein>
    <submittedName>
        <fullName evidence="3">Uncharacterized protein</fullName>
    </submittedName>
</protein>
<evidence type="ECO:0000313" key="4">
    <source>
        <dbReference type="Proteomes" id="UP000518300"/>
    </source>
</evidence>
<dbReference type="EMBL" id="JABBJJ010000085">
    <property type="protein sequence ID" value="NMO17018.1"/>
    <property type="molecule type" value="Genomic_DNA"/>
</dbReference>
<evidence type="ECO:0000313" key="3">
    <source>
        <dbReference type="EMBL" id="NMO17018.1"/>
    </source>
</evidence>
<comment type="caution">
    <text evidence="3">The sequence shown here is derived from an EMBL/GenBank/DDBJ whole genome shotgun (WGS) entry which is preliminary data.</text>
</comment>
<gene>
    <name evidence="3" type="ORF">HG543_19455</name>
</gene>